<keyword evidence="1" id="KW-0812">Transmembrane</keyword>
<evidence type="ECO:0000313" key="3">
    <source>
        <dbReference type="Proteomes" id="UP001461498"/>
    </source>
</evidence>
<organism evidence="2 3">
    <name type="scientific">Rhynocoris fuscipes</name>
    <dbReference type="NCBI Taxonomy" id="488301"/>
    <lineage>
        <taxon>Eukaryota</taxon>
        <taxon>Metazoa</taxon>
        <taxon>Ecdysozoa</taxon>
        <taxon>Arthropoda</taxon>
        <taxon>Hexapoda</taxon>
        <taxon>Insecta</taxon>
        <taxon>Pterygota</taxon>
        <taxon>Neoptera</taxon>
        <taxon>Paraneoptera</taxon>
        <taxon>Hemiptera</taxon>
        <taxon>Heteroptera</taxon>
        <taxon>Panheteroptera</taxon>
        <taxon>Cimicomorpha</taxon>
        <taxon>Reduviidae</taxon>
        <taxon>Harpactorinae</taxon>
        <taxon>Harpactorini</taxon>
        <taxon>Rhynocoris</taxon>
    </lineage>
</organism>
<accession>A0AAW1CR28</accession>
<comment type="caution">
    <text evidence="2">The sequence shown here is derived from an EMBL/GenBank/DDBJ whole genome shotgun (WGS) entry which is preliminary data.</text>
</comment>
<dbReference type="AlphaFoldDB" id="A0AAW1CR28"/>
<reference evidence="2 3" key="1">
    <citation type="submission" date="2022-12" db="EMBL/GenBank/DDBJ databases">
        <title>Chromosome-level genome assembly of true bugs.</title>
        <authorList>
            <person name="Ma L."/>
            <person name="Li H."/>
        </authorList>
    </citation>
    <scope>NUCLEOTIDE SEQUENCE [LARGE SCALE GENOMIC DNA]</scope>
    <source>
        <strain evidence="2">Lab_2022b</strain>
    </source>
</reference>
<name>A0AAW1CR28_9HEMI</name>
<keyword evidence="3" id="KW-1185">Reference proteome</keyword>
<evidence type="ECO:0000256" key="1">
    <source>
        <dbReference type="SAM" id="Phobius"/>
    </source>
</evidence>
<proteinExistence type="predicted"/>
<gene>
    <name evidence="2" type="ORF">O3M35_012079</name>
</gene>
<feature type="transmembrane region" description="Helical" evidence="1">
    <location>
        <begin position="78"/>
        <end position="102"/>
    </location>
</feature>
<keyword evidence="1" id="KW-1133">Transmembrane helix</keyword>
<protein>
    <recommendedName>
        <fullName evidence="4">Reverse transcriptase zinc-binding domain-containing protein</fullName>
    </recommendedName>
</protein>
<evidence type="ECO:0000313" key="2">
    <source>
        <dbReference type="EMBL" id="KAK9501343.1"/>
    </source>
</evidence>
<dbReference type="EMBL" id="JAPXFL010000009">
    <property type="protein sequence ID" value="KAK9501343.1"/>
    <property type="molecule type" value="Genomic_DNA"/>
</dbReference>
<sequence>MLFVVHTSIGLDRDNPALCSTCHELEDCRHILMICPRFGDHRKVLFNRLYTLLTAPFHYEAIIFSDILEVLNSVHVFFFFKIILCKFVFFFHITVFIMNYTLSH</sequence>
<keyword evidence="1" id="KW-0472">Membrane</keyword>
<evidence type="ECO:0008006" key="4">
    <source>
        <dbReference type="Google" id="ProtNLM"/>
    </source>
</evidence>
<dbReference type="Proteomes" id="UP001461498">
    <property type="component" value="Unassembled WGS sequence"/>
</dbReference>